<dbReference type="STRING" id="857340.A0A086T469"/>
<keyword evidence="5" id="KW-1185">Reference proteome</keyword>
<dbReference type="EMBL" id="JPKY01000054">
    <property type="protein sequence ID" value="KFH44151.1"/>
    <property type="molecule type" value="Genomic_DNA"/>
</dbReference>
<name>A0A086T469_HAPC1</name>
<dbReference type="Proteomes" id="UP000029964">
    <property type="component" value="Unassembled WGS sequence"/>
</dbReference>
<feature type="region of interest" description="Disordered" evidence="1">
    <location>
        <begin position="445"/>
        <end position="465"/>
    </location>
</feature>
<proteinExistence type="predicted"/>
<dbReference type="Pfam" id="PF22807">
    <property type="entry name" value="TrAA12"/>
    <property type="match status" value="1"/>
</dbReference>
<sequence>MTMATVYPSLLRLSLLAAATQAISPRADGDCPSNTLEVSYPAPVAADGWTYRLVAEGLTRPRGILFDSEGGLLVVDGGTGLVHFRLEDEGGTCVSVGERTVLVEDEDLNHGIALSHDGNTIFASTANDVYSWPYDATSPGPLDNDSRRTLVTNMTSPGHTTRTLLLSRSRPGILLVSRGSDSNEDLETEHVDSGRSQIRSFNISRLGGQDDGPYDYLDGDVWGWGLRNPVGTAEDPVHGGIWSVENSVDQLRRDSRDIHTDNPGEELNFHGFIDGSVGDGSVLRGTGEENNYGYPLCYALWSTDDFPNLGNLSTGDQFAAGQADNMTDESCNEDYIAPVLTFQAHTAPLDIKFTDDGSEAFISFHGSWNRNEPVGYKISSVAFNQDGMPTAPRDSRNATTDILTAPELGNCPGECARPVGLAWDSEGRLWFSSDSTGEIFVMARGAGGRGGSGGSGGDGGGGEDAGLQLRPGMVMLGAVVVGLLLV</sequence>
<dbReference type="SUPFAM" id="SSF50952">
    <property type="entry name" value="Soluble quinoprotein glucose dehydrogenase"/>
    <property type="match status" value="1"/>
</dbReference>
<feature type="domain" description="Pyrroloquinoline quinone-dependent pyranose dehydrogenase beta-propeller" evidence="3">
    <location>
        <begin position="43"/>
        <end position="444"/>
    </location>
</feature>
<accession>A0A086T469</accession>
<evidence type="ECO:0000259" key="3">
    <source>
        <dbReference type="Pfam" id="PF22807"/>
    </source>
</evidence>
<feature type="signal peptide" evidence="2">
    <location>
        <begin position="1"/>
        <end position="22"/>
    </location>
</feature>
<dbReference type="InterPro" id="IPR011042">
    <property type="entry name" value="6-blade_b-propeller_TolB-like"/>
</dbReference>
<dbReference type="InterPro" id="IPR054539">
    <property type="entry name" value="Beta-prop_PDH"/>
</dbReference>
<comment type="caution">
    <text evidence="4">The sequence shown here is derived from an EMBL/GenBank/DDBJ whole genome shotgun (WGS) entry which is preliminary data.</text>
</comment>
<dbReference type="AlphaFoldDB" id="A0A086T469"/>
<keyword evidence="2" id="KW-0732">Signal</keyword>
<evidence type="ECO:0000256" key="1">
    <source>
        <dbReference type="SAM" id="MobiDB-lite"/>
    </source>
</evidence>
<evidence type="ECO:0000313" key="5">
    <source>
        <dbReference type="Proteomes" id="UP000029964"/>
    </source>
</evidence>
<feature type="chain" id="PRO_5001815490" evidence="2">
    <location>
        <begin position="23"/>
        <end position="486"/>
    </location>
</feature>
<feature type="compositionally biased region" description="Gly residues" evidence="1">
    <location>
        <begin position="445"/>
        <end position="464"/>
    </location>
</feature>
<dbReference type="Gene3D" id="2.120.10.30">
    <property type="entry name" value="TolB, C-terminal domain"/>
    <property type="match status" value="1"/>
</dbReference>
<dbReference type="InterPro" id="IPR011041">
    <property type="entry name" value="Quinoprot_gluc/sorb_DH_b-prop"/>
</dbReference>
<protein>
    <submittedName>
        <fullName evidence="4">L-sorbosone dehydrogenase-like protein</fullName>
    </submittedName>
</protein>
<dbReference type="OrthoDB" id="507128at2759"/>
<organism evidence="4 5">
    <name type="scientific">Hapsidospora chrysogenum (strain ATCC 11550 / CBS 779.69 / DSM 880 / IAM 14645 / JCM 23072 / IMI 49137)</name>
    <name type="common">Acremonium chrysogenum</name>
    <dbReference type="NCBI Taxonomy" id="857340"/>
    <lineage>
        <taxon>Eukaryota</taxon>
        <taxon>Fungi</taxon>
        <taxon>Dikarya</taxon>
        <taxon>Ascomycota</taxon>
        <taxon>Pezizomycotina</taxon>
        <taxon>Sordariomycetes</taxon>
        <taxon>Hypocreomycetidae</taxon>
        <taxon>Hypocreales</taxon>
        <taxon>Bionectriaceae</taxon>
        <taxon>Hapsidospora</taxon>
    </lineage>
</organism>
<evidence type="ECO:0000256" key="2">
    <source>
        <dbReference type="SAM" id="SignalP"/>
    </source>
</evidence>
<reference evidence="5" key="1">
    <citation type="journal article" date="2014" name="Genome Announc.">
        <title>Genome sequence and annotation of Acremonium chrysogenum, producer of the beta-lactam antibiotic cephalosporin C.</title>
        <authorList>
            <person name="Terfehr D."/>
            <person name="Dahlmann T.A."/>
            <person name="Specht T."/>
            <person name="Zadra I."/>
            <person name="Kuernsteiner H."/>
            <person name="Kueck U."/>
        </authorList>
    </citation>
    <scope>NUCLEOTIDE SEQUENCE [LARGE SCALE GENOMIC DNA]</scope>
    <source>
        <strain evidence="5">ATCC 11550 / CBS 779.69 / DSM 880 / IAM 14645 / JCM 23072 / IMI 49137</strain>
    </source>
</reference>
<dbReference type="HOGENOM" id="CLU_039534_1_1_1"/>
<evidence type="ECO:0000313" key="4">
    <source>
        <dbReference type="EMBL" id="KFH44151.1"/>
    </source>
</evidence>
<gene>
    <name evidence="4" type="ORF">ACRE_051050</name>
</gene>